<feature type="region of interest" description="Disordered" evidence="1">
    <location>
        <begin position="1"/>
        <end position="33"/>
    </location>
</feature>
<gene>
    <name evidence="2" type="ORF">MHBO_001615</name>
</gene>
<organism evidence="2 3">
    <name type="scientific">Bonamia ostreae</name>
    <dbReference type="NCBI Taxonomy" id="126728"/>
    <lineage>
        <taxon>Eukaryota</taxon>
        <taxon>Sar</taxon>
        <taxon>Rhizaria</taxon>
        <taxon>Endomyxa</taxon>
        <taxon>Ascetosporea</taxon>
        <taxon>Haplosporida</taxon>
        <taxon>Bonamia</taxon>
    </lineage>
</organism>
<proteinExistence type="predicted"/>
<dbReference type="EMBL" id="JBDODL010000424">
    <property type="protein sequence ID" value="MES1919860.1"/>
    <property type="molecule type" value="Genomic_DNA"/>
</dbReference>
<evidence type="ECO:0000313" key="3">
    <source>
        <dbReference type="Proteomes" id="UP001439008"/>
    </source>
</evidence>
<evidence type="ECO:0008006" key="4">
    <source>
        <dbReference type="Google" id="ProtNLM"/>
    </source>
</evidence>
<name>A0ABV2AJL9_9EUKA</name>
<accession>A0ABV2AJL9</accession>
<feature type="region of interest" description="Disordered" evidence="1">
    <location>
        <begin position="60"/>
        <end position="79"/>
    </location>
</feature>
<reference evidence="2 3" key="1">
    <citation type="journal article" date="2024" name="BMC Biol.">
        <title>Comparative genomics of Ascetosporea gives new insight into the evolutionary basis for animal parasitism in Rhizaria.</title>
        <authorList>
            <person name="Hiltunen Thoren M."/>
            <person name="Onut-Brannstrom I."/>
            <person name="Alfjorden A."/>
            <person name="Peckova H."/>
            <person name="Swords F."/>
            <person name="Hooper C."/>
            <person name="Holzer A.S."/>
            <person name="Bass D."/>
            <person name="Burki F."/>
        </authorList>
    </citation>
    <scope>NUCLEOTIDE SEQUENCE [LARGE SCALE GENOMIC DNA]</scope>
    <source>
        <strain evidence="2">20-A016</strain>
    </source>
</reference>
<feature type="compositionally biased region" description="Low complexity" evidence="1">
    <location>
        <begin position="19"/>
        <end position="30"/>
    </location>
</feature>
<dbReference type="Proteomes" id="UP001439008">
    <property type="component" value="Unassembled WGS sequence"/>
</dbReference>
<feature type="region of interest" description="Disordered" evidence="1">
    <location>
        <begin position="97"/>
        <end position="125"/>
    </location>
</feature>
<protein>
    <recommendedName>
        <fullName evidence="4">Ribosomal protein L2</fullName>
    </recommendedName>
</protein>
<keyword evidence="3" id="KW-1185">Reference proteome</keyword>
<evidence type="ECO:0000256" key="1">
    <source>
        <dbReference type="SAM" id="MobiDB-lite"/>
    </source>
</evidence>
<evidence type="ECO:0000313" key="2">
    <source>
        <dbReference type="EMBL" id="MES1919860.1"/>
    </source>
</evidence>
<sequence length="125" mass="14471">MNFRRYGGSTMLMSSNYPRRGFNNGRGIRGTARGRNIGRFRAGRSSINYLQTRFAKNEYRYPGRPHQNSGNWMDVHRANGAPSLHNARKNIRSLKTNVNFKRKSNDYRIKGQKKPRPPGPNTFIE</sequence>
<comment type="caution">
    <text evidence="2">The sequence shown here is derived from an EMBL/GenBank/DDBJ whole genome shotgun (WGS) entry which is preliminary data.</text>
</comment>